<evidence type="ECO:0000313" key="7">
    <source>
        <dbReference type="EMBL" id="CAG8691819.1"/>
    </source>
</evidence>
<evidence type="ECO:0000256" key="6">
    <source>
        <dbReference type="SAM" id="Phobius"/>
    </source>
</evidence>
<evidence type="ECO:0000256" key="1">
    <source>
        <dbReference type="ARBA" id="ARBA00004141"/>
    </source>
</evidence>
<evidence type="ECO:0000256" key="2">
    <source>
        <dbReference type="ARBA" id="ARBA00008432"/>
    </source>
</evidence>
<sequence>GEWSRRGLPTVLVDEIDDDEKVSSVSIDHKRNTVRVHQIPTFVHYLLVLINPNVILMMIMYACSFGVEIAVDNIIGGFFYTRFGLSQTFSGLIGSIFGMLNIFSRASGGLMSDYLNHKFGVRGRLFGQFICFFFQGILFILFKYTSSTLSGSIIVMIVISYFTQACCGTSFAIVPYLDPAAVGIVSGLVGSGGNIGGLIFAAIFKAFSRDILNGFMVLGLIVTASSFLPFLMSINGRTMIFGKLKRNF</sequence>
<comment type="similarity">
    <text evidence="2">Belongs to the major facilitator superfamily. Nitrate/nitrite porter (TC 2.A.1.8) family.</text>
</comment>
<feature type="transmembrane region" description="Helical" evidence="6">
    <location>
        <begin position="83"/>
        <end position="103"/>
    </location>
</feature>
<name>A0A9N9HHJ7_9GLOM</name>
<dbReference type="EMBL" id="CAJVPV010015429">
    <property type="protein sequence ID" value="CAG8691819.1"/>
    <property type="molecule type" value="Genomic_DNA"/>
</dbReference>
<dbReference type="Pfam" id="PF07690">
    <property type="entry name" value="MFS_1"/>
    <property type="match status" value="1"/>
</dbReference>
<dbReference type="SUPFAM" id="SSF103473">
    <property type="entry name" value="MFS general substrate transporter"/>
    <property type="match status" value="1"/>
</dbReference>
<dbReference type="InterPro" id="IPR011701">
    <property type="entry name" value="MFS"/>
</dbReference>
<dbReference type="GO" id="GO:0015112">
    <property type="term" value="F:nitrate transmembrane transporter activity"/>
    <property type="evidence" value="ECO:0007669"/>
    <property type="project" value="InterPro"/>
</dbReference>
<dbReference type="PANTHER" id="PTHR23515">
    <property type="entry name" value="HIGH-AFFINITY NITRATE TRANSPORTER 2.3"/>
    <property type="match status" value="1"/>
</dbReference>
<gene>
    <name evidence="7" type="ORF">AMORRO_LOCUS11667</name>
</gene>
<feature type="transmembrane region" description="Helical" evidence="6">
    <location>
        <begin position="180"/>
        <end position="204"/>
    </location>
</feature>
<evidence type="ECO:0000313" key="8">
    <source>
        <dbReference type="Proteomes" id="UP000789342"/>
    </source>
</evidence>
<organism evidence="7 8">
    <name type="scientific">Acaulospora morrowiae</name>
    <dbReference type="NCBI Taxonomy" id="94023"/>
    <lineage>
        <taxon>Eukaryota</taxon>
        <taxon>Fungi</taxon>
        <taxon>Fungi incertae sedis</taxon>
        <taxon>Mucoromycota</taxon>
        <taxon>Glomeromycotina</taxon>
        <taxon>Glomeromycetes</taxon>
        <taxon>Diversisporales</taxon>
        <taxon>Acaulosporaceae</taxon>
        <taxon>Acaulospora</taxon>
    </lineage>
</organism>
<feature type="transmembrane region" description="Helical" evidence="6">
    <location>
        <begin position="123"/>
        <end position="142"/>
    </location>
</feature>
<keyword evidence="5 6" id="KW-0472">Membrane</keyword>
<evidence type="ECO:0000256" key="3">
    <source>
        <dbReference type="ARBA" id="ARBA00022692"/>
    </source>
</evidence>
<dbReference type="OrthoDB" id="434240at2759"/>
<feature type="non-terminal residue" evidence="7">
    <location>
        <position position="1"/>
    </location>
</feature>
<protein>
    <submittedName>
        <fullName evidence="7">16693_t:CDS:1</fullName>
    </submittedName>
</protein>
<keyword evidence="8" id="KW-1185">Reference proteome</keyword>
<dbReference type="GO" id="GO:0016020">
    <property type="term" value="C:membrane"/>
    <property type="evidence" value="ECO:0007669"/>
    <property type="project" value="UniProtKB-SubCell"/>
</dbReference>
<evidence type="ECO:0000256" key="5">
    <source>
        <dbReference type="ARBA" id="ARBA00023136"/>
    </source>
</evidence>
<evidence type="ECO:0000256" key="4">
    <source>
        <dbReference type="ARBA" id="ARBA00022989"/>
    </source>
</evidence>
<comment type="subcellular location">
    <subcellularLocation>
        <location evidence="1">Membrane</location>
        <topology evidence="1">Multi-pass membrane protein</topology>
    </subcellularLocation>
</comment>
<dbReference type="AlphaFoldDB" id="A0A9N9HHJ7"/>
<accession>A0A9N9HHJ7</accession>
<reference evidence="7" key="1">
    <citation type="submission" date="2021-06" db="EMBL/GenBank/DDBJ databases">
        <authorList>
            <person name="Kallberg Y."/>
            <person name="Tangrot J."/>
            <person name="Rosling A."/>
        </authorList>
    </citation>
    <scope>NUCLEOTIDE SEQUENCE</scope>
    <source>
        <strain evidence="7">CL551</strain>
    </source>
</reference>
<keyword evidence="4 6" id="KW-1133">Transmembrane helix</keyword>
<feature type="transmembrane region" description="Helical" evidence="6">
    <location>
        <begin position="154"/>
        <end position="174"/>
    </location>
</feature>
<proteinExistence type="inferred from homology"/>
<keyword evidence="3 6" id="KW-0812">Transmembrane</keyword>
<comment type="caution">
    <text evidence="7">The sequence shown here is derived from an EMBL/GenBank/DDBJ whole genome shotgun (WGS) entry which is preliminary data.</text>
</comment>
<dbReference type="InterPro" id="IPR036259">
    <property type="entry name" value="MFS_trans_sf"/>
</dbReference>
<feature type="transmembrane region" description="Helical" evidence="6">
    <location>
        <begin position="42"/>
        <end position="71"/>
    </location>
</feature>
<feature type="transmembrane region" description="Helical" evidence="6">
    <location>
        <begin position="211"/>
        <end position="232"/>
    </location>
</feature>
<dbReference type="InterPro" id="IPR044772">
    <property type="entry name" value="NO3_transporter"/>
</dbReference>
<dbReference type="Proteomes" id="UP000789342">
    <property type="component" value="Unassembled WGS sequence"/>
</dbReference>
<dbReference type="Gene3D" id="1.20.1250.20">
    <property type="entry name" value="MFS general substrate transporter like domains"/>
    <property type="match status" value="1"/>
</dbReference>